<dbReference type="GO" id="GO:0022857">
    <property type="term" value="F:transmembrane transporter activity"/>
    <property type="evidence" value="ECO:0007669"/>
    <property type="project" value="InterPro"/>
</dbReference>
<feature type="transmembrane region" description="Helical" evidence="6">
    <location>
        <begin position="144"/>
        <end position="169"/>
    </location>
</feature>
<dbReference type="InterPro" id="IPR020846">
    <property type="entry name" value="MFS_dom"/>
</dbReference>
<reference evidence="8" key="3">
    <citation type="submission" date="2023-12" db="EMBL/GenBank/DDBJ databases">
        <authorList>
            <person name="Sun Q."/>
            <person name="Inoue M."/>
        </authorList>
    </citation>
    <scope>NUCLEOTIDE SEQUENCE</scope>
    <source>
        <strain evidence="8">JCM 12289</strain>
    </source>
</reference>
<feature type="transmembrane region" description="Helical" evidence="6">
    <location>
        <begin position="248"/>
        <end position="268"/>
    </location>
</feature>
<evidence type="ECO:0000256" key="3">
    <source>
        <dbReference type="ARBA" id="ARBA00022692"/>
    </source>
</evidence>
<dbReference type="GO" id="GO:0005886">
    <property type="term" value="C:plasma membrane"/>
    <property type="evidence" value="ECO:0007669"/>
    <property type="project" value="UniProtKB-SubCell"/>
</dbReference>
<dbReference type="PANTHER" id="PTHR43124:SF3">
    <property type="entry name" value="CHLORAMPHENICOL EFFLUX PUMP RV0191"/>
    <property type="match status" value="1"/>
</dbReference>
<dbReference type="GeneID" id="71760590"/>
<evidence type="ECO:0000313" key="9">
    <source>
        <dbReference type="EMBL" id="UOO95502.1"/>
    </source>
</evidence>
<dbReference type="AlphaFoldDB" id="A0AAV3SMJ8"/>
<dbReference type="PANTHER" id="PTHR43124">
    <property type="entry name" value="PURINE EFFLUX PUMP PBUE"/>
    <property type="match status" value="1"/>
</dbReference>
<evidence type="ECO:0000256" key="6">
    <source>
        <dbReference type="SAM" id="Phobius"/>
    </source>
</evidence>
<dbReference type="CDD" id="cd17474">
    <property type="entry name" value="MFS_YfmO_like"/>
    <property type="match status" value="1"/>
</dbReference>
<feature type="transmembrane region" description="Helical" evidence="6">
    <location>
        <begin position="376"/>
        <end position="398"/>
    </location>
</feature>
<keyword evidence="4 6" id="KW-1133">Transmembrane helix</keyword>
<feature type="transmembrane region" description="Helical" evidence="6">
    <location>
        <begin position="213"/>
        <end position="236"/>
    </location>
</feature>
<protein>
    <submittedName>
        <fullName evidence="8">MFS transporter</fullName>
    </submittedName>
</protein>
<feature type="transmembrane region" description="Helical" evidence="6">
    <location>
        <begin position="21"/>
        <end position="42"/>
    </location>
</feature>
<feature type="transmembrane region" description="Helical" evidence="6">
    <location>
        <begin position="280"/>
        <end position="300"/>
    </location>
</feature>
<feature type="transmembrane region" description="Helical" evidence="6">
    <location>
        <begin position="306"/>
        <end position="328"/>
    </location>
</feature>
<dbReference type="SUPFAM" id="SSF103473">
    <property type="entry name" value="MFS general substrate transporter"/>
    <property type="match status" value="1"/>
</dbReference>
<evidence type="ECO:0000256" key="5">
    <source>
        <dbReference type="ARBA" id="ARBA00023136"/>
    </source>
</evidence>
<feature type="transmembrane region" description="Helical" evidence="6">
    <location>
        <begin position="349"/>
        <end position="370"/>
    </location>
</feature>
<evidence type="ECO:0000259" key="7">
    <source>
        <dbReference type="PROSITE" id="PS50850"/>
    </source>
</evidence>
<evidence type="ECO:0000256" key="2">
    <source>
        <dbReference type="ARBA" id="ARBA00022475"/>
    </source>
</evidence>
<dbReference type="KEGG" id="hdo:MUK72_02040"/>
<dbReference type="Gene3D" id="1.20.1250.20">
    <property type="entry name" value="MFS general substrate transporter like domains"/>
    <property type="match status" value="1"/>
</dbReference>
<evidence type="ECO:0000256" key="1">
    <source>
        <dbReference type="ARBA" id="ARBA00004651"/>
    </source>
</evidence>
<keyword evidence="2" id="KW-1003">Cell membrane</keyword>
<dbReference type="Proteomes" id="UP001500962">
    <property type="component" value="Unassembled WGS sequence"/>
</dbReference>
<dbReference type="RefSeq" id="WP_244703328.1">
    <property type="nucleotide sequence ID" value="NZ_BAAADN010000089.1"/>
</dbReference>
<evidence type="ECO:0000313" key="8">
    <source>
        <dbReference type="EMBL" id="GAA0477586.1"/>
    </source>
</evidence>
<feature type="transmembrane region" description="Helical" evidence="6">
    <location>
        <begin position="111"/>
        <end position="132"/>
    </location>
</feature>
<accession>A0AAV3SMJ8</accession>
<proteinExistence type="predicted"/>
<dbReference type="InterPro" id="IPR011701">
    <property type="entry name" value="MFS"/>
</dbReference>
<feature type="transmembrane region" description="Helical" evidence="6">
    <location>
        <begin position="175"/>
        <end position="192"/>
    </location>
</feature>
<sequence length="400" mass="41192">MSANESGSLRSGTVPWQASNLHVVLASSMVGIMGVSLLTPVLPQLKGVFGVGDAAVGLVVPAFTIPGVVLTPFIGLLADRIGRRWTLVPLLVLFGVAGAGIAFASTFRQVLLLRVLQGVGGSALIMLAITLIGDYYDDPRRSAVIGINGGAIGSSGAIFPFVGGTLAAVRWQVPFLFFGVAILVGLYALSVLDEPTIGEQQSVREYFRRIRGVVAYPRAVAANLTVLVHFFMFYGMLTAIPLVLGDSYGLSSSRIGIVLATLSVASAACNTQYGRISTRVGPVVLIAVGFLLYGGSLLGLATQPSLALVVVCLLAFGTGVGLITPSLDSTIVGLVPEELRAGLMSVRTSMLRLGQTIGPVAFTAAASLSFGSNTIGFPMVFAGIGCLAILGGGVAVAAHR</sequence>
<dbReference type="EMBL" id="CP095005">
    <property type="protein sequence ID" value="UOO95502.1"/>
    <property type="molecule type" value="Genomic_DNA"/>
</dbReference>
<keyword evidence="3 6" id="KW-0812">Transmembrane</keyword>
<dbReference type="Pfam" id="PF07690">
    <property type="entry name" value="MFS_1"/>
    <property type="match status" value="1"/>
</dbReference>
<reference evidence="9" key="2">
    <citation type="submission" date="2022-04" db="EMBL/GenBank/DDBJ databases">
        <title>Sequencing and genomic assembly of Halococcus dombrowskii.</title>
        <authorList>
            <person name="Lim S.W."/>
            <person name="MacLea K.S."/>
        </authorList>
    </citation>
    <scope>NUCLEOTIDE SEQUENCE</scope>
    <source>
        <strain evidence="9">H4</strain>
    </source>
</reference>
<reference evidence="8" key="1">
    <citation type="journal article" date="2014" name="Int. J. Syst. Evol. Microbiol.">
        <title>Complete genome sequence of Corynebacterium casei LMG S-19264T (=DSM 44701T), isolated from a smear-ripened cheese.</title>
        <authorList>
            <consortium name="US DOE Joint Genome Institute (JGI-PGF)"/>
            <person name="Walter F."/>
            <person name="Albersmeier A."/>
            <person name="Kalinowski J."/>
            <person name="Ruckert C."/>
        </authorList>
    </citation>
    <scope>NUCLEOTIDE SEQUENCE</scope>
    <source>
        <strain evidence="8">JCM 12289</strain>
    </source>
</reference>
<dbReference type="InterPro" id="IPR036259">
    <property type="entry name" value="MFS_trans_sf"/>
</dbReference>
<evidence type="ECO:0000313" key="11">
    <source>
        <dbReference type="Proteomes" id="UP001500962"/>
    </source>
</evidence>
<keyword evidence="5 6" id="KW-0472">Membrane</keyword>
<dbReference type="PRINTS" id="PR01035">
    <property type="entry name" value="TCRTETA"/>
</dbReference>
<evidence type="ECO:0000313" key="10">
    <source>
        <dbReference type="Proteomes" id="UP000830542"/>
    </source>
</evidence>
<organism evidence="8 11">
    <name type="scientific">Halococcus dombrowskii</name>
    <dbReference type="NCBI Taxonomy" id="179637"/>
    <lineage>
        <taxon>Archaea</taxon>
        <taxon>Methanobacteriati</taxon>
        <taxon>Methanobacteriota</taxon>
        <taxon>Stenosarchaea group</taxon>
        <taxon>Halobacteria</taxon>
        <taxon>Halobacteriales</taxon>
        <taxon>Halococcaceae</taxon>
        <taxon>Halococcus</taxon>
    </lineage>
</organism>
<dbReference type="Proteomes" id="UP000830542">
    <property type="component" value="Chromosome"/>
</dbReference>
<dbReference type="InterPro" id="IPR050189">
    <property type="entry name" value="MFS_Efflux_Transporters"/>
</dbReference>
<dbReference type="PROSITE" id="PS50850">
    <property type="entry name" value="MFS"/>
    <property type="match status" value="1"/>
</dbReference>
<comment type="subcellular location">
    <subcellularLocation>
        <location evidence="1">Cell membrane</location>
        <topology evidence="1">Multi-pass membrane protein</topology>
    </subcellularLocation>
</comment>
<gene>
    <name evidence="8" type="ORF">GCM10008985_37470</name>
    <name evidence="9" type="ORF">MUK72_02040</name>
</gene>
<name>A0AAV3SMJ8_HALDO</name>
<keyword evidence="10" id="KW-1185">Reference proteome</keyword>
<dbReference type="InterPro" id="IPR001958">
    <property type="entry name" value="Tet-R_TetA/multi-R_MdtG-like"/>
</dbReference>
<feature type="transmembrane region" description="Helical" evidence="6">
    <location>
        <begin position="85"/>
        <end position="105"/>
    </location>
</feature>
<evidence type="ECO:0000256" key="4">
    <source>
        <dbReference type="ARBA" id="ARBA00022989"/>
    </source>
</evidence>
<feature type="transmembrane region" description="Helical" evidence="6">
    <location>
        <begin position="54"/>
        <end position="78"/>
    </location>
</feature>
<dbReference type="EMBL" id="BAAADN010000089">
    <property type="protein sequence ID" value="GAA0477586.1"/>
    <property type="molecule type" value="Genomic_DNA"/>
</dbReference>
<feature type="domain" description="Major facilitator superfamily (MFS) profile" evidence="7">
    <location>
        <begin position="20"/>
        <end position="400"/>
    </location>
</feature>